<reference evidence="1 2" key="1">
    <citation type="journal article" date="2019" name="Commun. Biol.">
        <title>The bagworm genome reveals a unique fibroin gene that provides high tensile strength.</title>
        <authorList>
            <person name="Kono N."/>
            <person name="Nakamura H."/>
            <person name="Ohtoshi R."/>
            <person name="Tomita M."/>
            <person name="Numata K."/>
            <person name="Arakawa K."/>
        </authorList>
    </citation>
    <scope>NUCLEOTIDE SEQUENCE [LARGE SCALE GENOMIC DNA]</scope>
</reference>
<evidence type="ECO:0000313" key="2">
    <source>
        <dbReference type="Proteomes" id="UP000299102"/>
    </source>
</evidence>
<keyword evidence="2" id="KW-1185">Reference proteome</keyword>
<comment type="caution">
    <text evidence="1">The sequence shown here is derived from an EMBL/GenBank/DDBJ whole genome shotgun (WGS) entry which is preliminary data.</text>
</comment>
<dbReference type="EMBL" id="BGZK01000466">
    <property type="protein sequence ID" value="GBP45223.1"/>
    <property type="molecule type" value="Genomic_DNA"/>
</dbReference>
<name>A0A4C1W2F3_EUMVA</name>
<dbReference type="Proteomes" id="UP000299102">
    <property type="component" value="Unassembled WGS sequence"/>
</dbReference>
<sequence>MRSCRIGHKIKRFNKANAKGGCRPAHPAQLEVEAAKLDCCRCLLFSSPQRHILFQLIYFSSRGRFFQIHISIIIFLSRCISSPTLPLTPRLFLHLRDPPVGAASFCCEVAPTSESHCENFAADYVVIFFLSHSTELLSQTWLCI</sequence>
<organism evidence="1 2">
    <name type="scientific">Eumeta variegata</name>
    <name type="common">Bagworm moth</name>
    <name type="synonym">Eumeta japonica</name>
    <dbReference type="NCBI Taxonomy" id="151549"/>
    <lineage>
        <taxon>Eukaryota</taxon>
        <taxon>Metazoa</taxon>
        <taxon>Ecdysozoa</taxon>
        <taxon>Arthropoda</taxon>
        <taxon>Hexapoda</taxon>
        <taxon>Insecta</taxon>
        <taxon>Pterygota</taxon>
        <taxon>Neoptera</taxon>
        <taxon>Endopterygota</taxon>
        <taxon>Lepidoptera</taxon>
        <taxon>Glossata</taxon>
        <taxon>Ditrysia</taxon>
        <taxon>Tineoidea</taxon>
        <taxon>Psychidae</taxon>
        <taxon>Oiketicinae</taxon>
        <taxon>Eumeta</taxon>
    </lineage>
</organism>
<proteinExistence type="predicted"/>
<gene>
    <name evidence="1" type="ORF">EVAR_25929_1</name>
</gene>
<dbReference type="AlphaFoldDB" id="A0A4C1W2F3"/>
<evidence type="ECO:0000313" key="1">
    <source>
        <dbReference type="EMBL" id="GBP45223.1"/>
    </source>
</evidence>
<accession>A0A4C1W2F3</accession>
<protein>
    <submittedName>
        <fullName evidence="1">Uncharacterized protein</fullName>
    </submittedName>
</protein>